<gene>
    <name evidence="1" type="ORF">SVIM_LOCUS472500</name>
</gene>
<evidence type="ECO:0000313" key="1">
    <source>
        <dbReference type="EMBL" id="VFU62470.1"/>
    </source>
</evidence>
<dbReference type="AlphaFoldDB" id="A0A6N2N6R7"/>
<protein>
    <submittedName>
        <fullName evidence="1">Uncharacterized protein</fullName>
    </submittedName>
</protein>
<proteinExistence type="predicted"/>
<sequence length="113" mass="12855">MNFDSSNTVNSHLPFCGATSLFLNNHSGEEKENFEEDGGTDASFIVKMENYSFLCKACYNYQNRSRNYQNHSRKMIVASYLNSERITNWYKLSPAAQIAAGTNDISWIGINHN</sequence>
<name>A0A6N2N6R7_SALVM</name>
<dbReference type="EMBL" id="CAADRP010002152">
    <property type="protein sequence ID" value="VFU62470.1"/>
    <property type="molecule type" value="Genomic_DNA"/>
</dbReference>
<reference evidence="1" key="1">
    <citation type="submission" date="2019-03" db="EMBL/GenBank/DDBJ databases">
        <authorList>
            <person name="Mank J."/>
            <person name="Almeida P."/>
        </authorList>
    </citation>
    <scope>NUCLEOTIDE SEQUENCE</scope>
    <source>
        <strain evidence="1">78183</strain>
    </source>
</reference>
<accession>A0A6N2N6R7</accession>
<organism evidence="1">
    <name type="scientific">Salix viminalis</name>
    <name type="common">Common osier</name>
    <name type="synonym">Basket willow</name>
    <dbReference type="NCBI Taxonomy" id="40686"/>
    <lineage>
        <taxon>Eukaryota</taxon>
        <taxon>Viridiplantae</taxon>
        <taxon>Streptophyta</taxon>
        <taxon>Embryophyta</taxon>
        <taxon>Tracheophyta</taxon>
        <taxon>Spermatophyta</taxon>
        <taxon>Magnoliopsida</taxon>
        <taxon>eudicotyledons</taxon>
        <taxon>Gunneridae</taxon>
        <taxon>Pentapetalae</taxon>
        <taxon>rosids</taxon>
        <taxon>fabids</taxon>
        <taxon>Malpighiales</taxon>
        <taxon>Salicaceae</taxon>
        <taxon>Saliceae</taxon>
        <taxon>Salix</taxon>
    </lineage>
</organism>